<feature type="transmembrane region" description="Helical" evidence="6">
    <location>
        <begin position="102"/>
        <end position="119"/>
    </location>
</feature>
<protein>
    <submittedName>
        <fullName evidence="7">4-amino-4-deoxy-L-arabinose-phosphoundecaprenol flippase subunit ArnF</fullName>
    </submittedName>
</protein>
<keyword evidence="3 6" id="KW-0812">Transmembrane</keyword>
<gene>
    <name evidence="7" type="ORF">PH7735_01253</name>
</gene>
<dbReference type="PANTHER" id="PTHR30561:SF9">
    <property type="entry name" value="4-AMINO-4-DEOXY-L-ARABINOSE-PHOSPHOUNDECAPRENOL FLIPPASE SUBUNIT ARNF-RELATED"/>
    <property type="match status" value="1"/>
</dbReference>
<dbReference type="InterPro" id="IPR000390">
    <property type="entry name" value="Small_drug/metabolite_transptr"/>
</dbReference>
<feature type="transmembrane region" description="Helical" evidence="6">
    <location>
        <begin position="76"/>
        <end position="96"/>
    </location>
</feature>
<sequence>MTLNGFILIVISITLSALGQTAFKIGVDKLSFEDGSTVTDKLLGFALSPTILLGFGFYGVGAFVWLLALRQTELSLAYPFVALSFVIVFLVGVIGLGESVNATKIAGLAIIILGTLVLARA</sequence>
<evidence type="ECO:0000313" key="7">
    <source>
        <dbReference type="EMBL" id="CUJ90468.1"/>
    </source>
</evidence>
<dbReference type="STRING" id="1715693.PH7735_01253"/>
<keyword evidence="5 6" id="KW-0472">Membrane</keyword>
<proteinExistence type="predicted"/>
<keyword evidence="2" id="KW-1003">Cell membrane</keyword>
<dbReference type="GO" id="GO:0005886">
    <property type="term" value="C:plasma membrane"/>
    <property type="evidence" value="ECO:0007669"/>
    <property type="project" value="UniProtKB-SubCell"/>
</dbReference>
<dbReference type="InterPro" id="IPR037185">
    <property type="entry name" value="EmrE-like"/>
</dbReference>
<evidence type="ECO:0000256" key="1">
    <source>
        <dbReference type="ARBA" id="ARBA00004651"/>
    </source>
</evidence>
<dbReference type="SUPFAM" id="SSF103481">
    <property type="entry name" value="Multidrug resistance efflux transporter EmrE"/>
    <property type="match status" value="1"/>
</dbReference>
<dbReference type="Proteomes" id="UP000051870">
    <property type="component" value="Unassembled WGS sequence"/>
</dbReference>
<evidence type="ECO:0000256" key="4">
    <source>
        <dbReference type="ARBA" id="ARBA00022989"/>
    </source>
</evidence>
<comment type="subcellular location">
    <subcellularLocation>
        <location evidence="1">Cell membrane</location>
        <topology evidence="1">Multi-pass membrane protein</topology>
    </subcellularLocation>
</comment>
<dbReference type="GO" id="GO:0022857">
    <property type="term" value="F:transmembrane transporter activity"/>
    <property type="evidence" value="ECO:0007669"/>
    <property type="project" value="InterPro"/>
</dbReference>
<organism evidence="7 8">
    <name type="scientific">Shimia thalassica</name>
    <dbReference type="NCBI Taxonomy" id="1715693"/>
    <lineage>
        <taxon>Bacteria</taxon>
        <taxon>Pseudomonadati</taxon>
        <taxon>Pseudomonadota</taxon>
        <taxon>Alphaproteobacteria</taxon>
        <taxon>Rhodobacterales</taxon>
        <taxon>Roseobacteraceae</taxon>
    </lineage>
</organism>
<keyword evidence="8" id="KW-1185">Reference proteome</keyword>
<name>A0A0P1IPG9_9RHOB</name>
<evidence type="ECO:0000256" key="6">
    <source>
        <dbReference type="SAM" id="Phobius"/>
    </source>
</evidence>
<evidence type="ECO:0000313" key="8">
    <source>
        <dbReference type="Proteomes" id="UP000051870"/>
    </source>
</evidence>
<feature type="transmembrane region" description="Helical" evidence="6">
    <location>
        <begin position="43"/>
        <end position="69"/>
    </location>
</feature>
<reference evidence="8" key="1">
    <citation type="submission" date="2015-09" db="EMBL/GenBank/DDBJ databases">
        <authorList>
            <person name="Rodrigo-Torres Lidia"/>
            <person name="Arahal R.David."/>
        </authorList>
    </citation>
    <scope>NUCLEOTIDE SEQUENCE [LARGE SCALE GENOMIC DNA]</scope>
    <source>
        <strain evidence="8">CECT 7735</strain>
    </source>
</reference>
<evidence type="ECO:0000256" key="3">
    <source>
        <dbReference type="ARBA" id="ARBA00022692"/>
    </source>
</evidence>
<dbReference type="EMBL" id="CYTW01000001">
    <property type="protein sequence ID" value="CUJ90468.1"/>
    <property type="molecule type" value="Genomic_DNA"/>
</dbReference>
<dbReference type="PANTHER" id="PTHR30561">
    <property type="entry name" value="SMR FAMILY PROTON-DEPENDENT DRUG EFFLUX TRANSPORTER SUGE"/>
    <property type="match status" value="1"/>
</dbReference>
<evidence type="ECO:0000256" key="5">
    <source>
        <dbReference type="ARBA" id="ARBA00023136"/>
    </source>
</evidence>
<accession>A0A0P1IPG9</accession>
<evidence type="ECO:0000256" key="2">
    <source>
        <dbReference type="ARBA" id="ARBA00022475"/>
    </source>
</evidence>
<dbReference type="GeneID" id="83880315"/>
<dbReference type="AlphaFoldDB" id="A0A0P1IPG9"/>
<dbReference type="Gene3D" id="1.10.3730.20">
    <property type="match status" value="1"/>
</dbReference>
<keyword evidence="4 6" id="KW-1133">Transmembrane helix</keyword>
<dbReference type="RefSeq" id="WP_058310398.1">
    <property type="nucleotide sequence ID" value="NZ_CANLZE010000001.1"/>
</dbReference>